<dbReference type="InterPro" id="IPR010126">
    <property type="entry name" value="Esterase_phb"/>
</dbReference>
<dbReference type="InterPro" id="IPR029058">
    <property type="entry name" value="AB_hydrolase_fold"/>
</dbReference>
<dbReference type="InterPro" id="IPR050955">
    <property type="entry name" value="Plant_Biomass_Hydrol_Est"/>
</dbReference>
<dbReference type="OrthoDB" id="9767239at2"/>
<dbReference type="PANTHER" id="PTHR43037">
    <property type="entry name" value="UNNAMED PRODUCT-RELATED"/>
    <property type="match status" value="1"/>
</dbReference>
<protein>
    <submittedName>
        <fullName evidence="3">Poly(3-hydroxybutyrate) depolymerase</fullName>
    </submittedName>
</protein>
<dbReference type="STRING" id="442562.Rumeso_00684"/>
<keyword evidence="4" id="KW-1185">Reference proteome</keyword>
<gene>
    <name evidence="3" type="ORF">Rumeso_00684</name>
</gene>
<evidence type="ECO:0000256" key="2">
    <source>
        <dbReference type="ARBA" id="ARBA00022801"/>
    </source>
</evidence>
<name>A0A017HTK4_9RHOB</name>
<reference evidence="3 4" key="1">
    <citation type="submission" date="2013-02" db="EMBL/GenBank/DDBJ databases">
        <authorList>
            <person name="Fiebig A."/>
            <person name="Goeker M."/>
            <person name="Klenk H.-P.P."/>
        </authorList>
    </citation>
    <scope>NUCLEOTIDE SEQUENCE [LARGE SCALE GENOMIC DNA]</scope>
    <source>
        <strain evidence="3 4">DSM 19309</strain>
    </source>
</reference>
<evidence type="ECO:0000256" key="1">
    <source>
        <dbReference type="ARBA" id="ARBA00022729"/>
    </source>
</evidence>
<dbReference type="GO" id="GO:0005576">
    <property type="term" value="C:extracellular region"/>
    <property type="evidence" value="ECO:0007669"/>
    <property type="project" value="InterPro"/>
</dbReference>
<dbReference type="Proteomes" id="UP000019666">
    <property type="component" value="Unassembled WGS sequence"/>
</dbReference>
<dbReference type="PANTHER" id="PTHR43037:SF1">
    <property type="entry name" value="BLL1128 PROTEIN"/>
    <property type="match status" value="1"/>
</dbReference>
<keyword evidence="2" id="KW-0378">Hydrolase</keyword>
<evidence type="ECO:0000313" key="4">
    <source>
        <dbReference type="Proteomes" id="UP000019666"/>
    </source>
</evidence>
<dbReference type="HOGENOM" id="CLU_027551_0_3_5"/>
<dbReference type="NCBIfam" id="TIGR01840">
    <property type="entry name" value="esterase_phb"/>
    <property type="match status" value="1"/>
</dbReference>
<dbReference type="AlphaFoldDB" id="A0A017HTK4"/>
<dbReference type="EMBL" id="AOSK01000023">
    <property type="protein sequence ID" value="EYD77726.1"/>
    <property type="molecule type" value="Genomic_DNA"/>
</dbReference>
<proteinExistence type="predicted"/>
<accession>A0A017HTK4</accession>
<sequence>MHHLSQADMMEATRLTREGRLGDAMALLQGKRHTDPPSASGRVAEETTQTSAQSAQTLIDLVPPSAPDGTWTAPFMKGTASAGGPSAPSAMSAGLHELMDRMAGLGGRDGARAGLHKVLRRKLGDGVAPGVRQVRSPLPQGARFEEHVYSNEAGSRPYKLYVPSTHRGQALPLVVMLHGCTQSPDDFAAGTRMNELAEELGFFVAYPGQTPAANLQKCWNWFNAADQRRGQGEPLLIAGITREVMHGLPVQEGRVYIAGLSAGGAKAAIMGATYPDLYAAVGVHSGLACGAARDMASAFSAMKQGGGVAGVRAGSGQPMPTIIFHGDRDTTVHPVNGDEVAAQARAGAAPRTEVDRGTSKGGMRFTRAVHRDDTGRAMLEQWVLHGAGHAWSGGSTAGTYTDPRGPDASREMVRFFLDQDTAAKPSA</sequence>
<dbReference type="Pfam" id="PF10503">
    <property type="entry name" value="Esterase_PHB"/>
    <property type="match status" value="1"/>
</dbReference>
<dbReference type="SUPFAM" id="SSF53474">
    <property type="entry name" value="alpha/beta-Hydrolases"/>
    <property type="match status" value="1"/>
</dbReference>
<keyword evidence="1" id="KW-0732">Signal</keyword>
<dbReference type="GO" id="GO:0016787">
    <property type="term" value="F:hydrolase activity"/>
    <property type="evidence" value="ECO:0007669"/>
    <property type="project" value="UniProtKB-KW"/>
</dbReference>
<evidence type="ECO:0000313" key="3">
    <source>
        <dbReference type="EMBL" id="EYD77726.1"/>
    </source>
</evidence>
<dbReference type="PATRIC" id="fig|442562.3.peg.681"/>
<organism evidence="3 4">
    <name type="scientific">Rubellimicrobium mesophilum DSM 19309</name>
    <dbReference type="NCBI Taxonomy" id="442562"/>
    <lineage>
        <taxon>Bacteria</taxon>
        <taxon>Pseudomonadati</taxon>
        <taxon>Pseudomonadota</taxon>
        <taxon>Alphaproteobacteria</taxon>
        <taxon>Rhodobacterales</taxon>
        <taxon>Roseobacteraceae</taxon>
        <taxon>Rubellimicrobium</taxon>
    </lineage>
</organism>
<dbReference type="Gene3D" id="3.40.50.1820">
    <property type="entry name" value="alpha/beta hydrolase"/>
    <property type="match status" value="1"/>
</dbReference>
<comment type="caution">
    <text evidence="3">The sequence shown here is derived from an EMBL/GenBank/DDBJ whole genome shotgun (WGS) entry which is preliminary data.</text>
</comment>